<gene>
    <name evidence="1" type="ORF">GN277_15980</name>
</gene>
<evidence type="ECO:0000313" key="2">
    <source>
        <dbReference type="Proteomes" id="UP000460412"/>
    </source>
</evidence>
<accession>A0A7X3MI35</accession>
<protein>
    <submittedName>
        <fullName evidence="1">Uncharacterized protein</fullName>
    </submittedName>
</protein>
<keyword evidence="2" id="KW-1185">Reference proteome</keyword>
<dbReference type="AlphaFoldDB" id="A0A7X3MI35"/>
<dbReference type="Proteomes" id="UP000460412">
    <property type="component" value="Unassembled WGS sequence"/>
</dbReference>
<dbReference type="EMBL" id="WUQX01000001">
    <property type="protein sequence ID" value="MXP76830.1"/>
    <property type="molecule type" value="Genomic_DNA"/>
</dbReference>
<comment type="caution">
    <text evidence="1">The sequence shown here is derived from an EMBL/GenBank/DDBJ whole genome shotgun (WGS) entry which is preliminary data.</text>
</comment>
<sequence>MHGERMWHTFRLFTILSAVKRTQYYKDKKIFHSMGENCLIMDRIVPLYARLISLGNNVQIASNVHFNTHDITHVMLNNRESSLPRGVSIMKKQAALRLETTFLSGRVRVSITM</sequence>
<dbReference type="RefSeq" id="WP_159751880.1">
    <property type="nucleotide sequence ID" value="NZ_WUQX01000001.1"/>
</dbReference>
<dbReference type="SUPFAM" id="SSF51161">
    <property type="entry name" value="Trimeric LpxA-like enzymes"/>
    <property type="match status" value="1"/>
</dbReference>
<proteinExistence type="predicted"/>
<reference evidence="1 2" key="1">
    <citation type="submission" date="2019-12" db="EMBL/GenBank/DDBJ databases">
        <title>Sporaefaciens musculi gen. nov., sp. nov., a novel bacterium isolated from the caecum of an obese mouse.</title>
        <authorList>
            <person name="Rasmussen T.S."/>
            <person name="Streidl T."/>
            <person name="Hitch T.C.A."/>
            <person name="Wortmann E."/>
            <person name="Deptula P."/>
            <person name="Hansen M."/>
            <person name="Nielsen D.S."/>
            <person name="Clavel T."/>
            <person name="Vogensen F.K."/>
        </authorList>
    </citation>
    <scope>NUCLEOTIDE SEQUENCE [LARGE SCALE GENOMIC DNA]</scope>
    <source>
        <strain evidence="1 2">WCA-9-b2</strain>
    </source>
</reference>
<name>A0A7X3MI35_9FIRM</name>
<dbReference type="InterPro" id="IPR011004">
    <property type="entry name" value="Trimer_LpxA-like_sf"/>
</dbReference>
<organism evidence="1 2">
    <name type="scientific">Sporofaciens musculi</name>
    <dbReference type="NCBI Taxonomy" id="2681861"/>
    <lineage>
        <taxon>Bacteria</taxon>
        <taxon>Bacillati</taxon>
        <taxon>Bacillota</taxon>
        <taxon>Clostridia</taxon>
        <taxon>Lachnospirales</taxon>
        <taxon>Lachnospiraceae</taxon>
        <taxon>Sporofaciens</taxon>
    </lineage>
</organism>
<evidence type="ECO:0000313" key="1">
    <source>
        <dbReference type="EMBL" id="MXP76830.1"/>
    </source>
</evidence>